<sequence>MHHLPELRQPVFGYEVAGEQEESGQQRCHQRRPGDEIRRHGAEEEHERVGHQNYHPDHEDEEPERLPRGAKPYEEVDRHGVEDGDGEEVGQENQRVGDDVRG</sequence>
<evidence type="ECO:0000256" key="1">
    <source>
        <dbReference type="SAM" id="MobiDB-lite"/>
    </source>
</evidence>
<evidence type="ECO:0000313" key="2">
    <source>
        <dbReference type="EMBL" id="CAH9069891.1"/>
    </source>
</evidence>
<protein>
    <submittedName>
        <fullName evidence="2">Uncharacterized protein</fullName>
    </submittedName>
</protein>
<reference evidence="2" key="1">
    <citation type="submission" date="2022-07" db="EMBL/GenBank/DDBJ databases">
        <authorList>
            <person name="Macas J."/>
            <person name="Novak P."/>
            <person name="Neumann P."/>
        </authorList>
    </citation>
    <scope>NUCLEOTIDE SEQUENCE</scope>
</reference>
<gene>
    <name evidence="2" type="ORF">CEURO_LOCUS3446</name>
</gene>
<feature type="compositionally biased region" description="Basic and acidic residues" evidence="1">
    <location>
        <begin position="32"/>
        <end position="82"/>
    </location>
</feature>
<keyword evidence="3" id="KW-1185">Reference proteome</keyword>
<proteinExistence type="predicted"/>
<accession>A0A9P0YP54</accession>
<evidence type="ECO:0000313" key="3">
    <source>
        <dbReference type="Proteomes" id="UP001152484"/>
    </source>
</evidence>
<name>A0A9P0YP54_CUSEU</name>
<dbReference type="Proteomes" id="UP001152484">
    <property type="component" value="Unassembled WGS sequence"/>
</dbReference>
<dbReference type="EMBL" id="CAMAPE010000005">
    <property type="protein sequence ID" value="CAH9069891.1"/>
    <property type="molecule type" value="Genomic_DNA"/>
</dbReference>
<organism evidence="2 3">
    <name type="scientific">Cuscuta europaea</name>
    <name type="common">European dodder</name>
    <dbReference type="NCBI Taxonomy" id="41803"/>
    <lineage>
        <taxon>Eukaryota</taxon>
        <taxon>Viridiplantae</taxon>
        <taxon>Streptophyta</taxon>
        <taxon>Embryophyta</taxon>
        <taxon>Tracheophyta</taxon>
        <taxon>Spermatophyta</taxon>
        <taxon>Magnoliopsida</taxon>
        <taxon>eudicotyledons</taxon>
        <taxon>Gunneridae</taxon>
        <taxon>Pentapetalae</taxon>
        <taxon>asterids</taxon>
        <taxon>lamiids</taxon>
        <taxon>Solanales</taxon>
        <taxon>Convolvulaceae</taxon>
        <taxon>Cuscuteae</taxon>
        <taxon>Cuscuta</taxon>
        <taxon>Cuscuta subgen. Cuscuta</taxon>
    </lineage>
</organism>
<feature type="region of interest" description="Disordered" evidence="1">
    <location>
        <begin position="1"/>
        <end position="102"/>
    </location>
</feature>
<dbReference type="AlphaFoldDB" id="A0A9P0YP54"/>
<comment type="caution">
    <text evidence="2">The sequence shown here is derived from an EMBL/GenBank/DDBJ whole genome shotgun (WGS) entry which is preliminary data.</text>
</comment>